<feature type="transmembrane region" description="Helical" evidence="6">
    <location>
        <begin position="436"/>
        <end position="460"/>
    </location>
</feature>
<feature type="transmembrane region" description="Helical" evidence="6">
    <location>
        <begin position="303"/>
        <end position="323"/>
    </location>
</feature>
<dbReference type="Pfam" id="PF00753">
    <property type="entry name" value="Lactamase_B"/>
    <property type="match status" value="1"/>
</dbReference>
<feature type="transmembrane region" description="Helical" evidence="6">
    <location>
        <begin position="335"/>
        <end position="350"/>
    </location>
</feature>
<dbReference type="Pfam" id="PF13567">
    <property type="entry name" value="DUF4131"/>
    <property type="match status" value="1"/>
</dbReference>
<dbReference type="Proteomes" id="UP000181901">
    <property type="component" value="Unassembled WGS sequence"/>
</dbReference>
<feature type="transmembrane region" description="Helical" evidence="6">
    <location>
        <begin position="102"/>
        <end position="119"/>
    </location>
</feature>
<accession>A0A1J5NFK8</accession>
<feature type="transmembrane region" description="Helical" evidence="6">
    <location>
        <begin position="379"/>
        <end position="399"/>
    </location>
</feature>
<keyword evidence="9" id="KW-1185">Reference proteome</keyword>
<feature type="transmembrane region" description="Helical" evidence="6">
    <location>
        <begin position="538"/>
        <end position="555"/>
    </location>
</feature>
<feature type="transmembrane region" description="Helical" evidence="6">
    <location>
        <begin position="472"/>
        <end position="493"/>
    </location>
</feature>
<keyword evidence="3 6" id="KW-0812">Transmembrane</keyword>
<proteinExistence type="predicted"/>
<dbReference type="GO" id="GO:0005886">
    <property type="term" value="C:plasma membrane"/>
    <property type="evidence" value="ECO:0007669"/>
    <property type="project" value="UniProtKB-SubCell"/>
</dbReference>
<dbReference type="InterPro" id="IPR001279">
    <property type="entry name" value="Metallo-B-lactamas"/>
</dbReference>
<dbReference type="GO" id="GO:0030420">
    <property type="term" value="P:establishment of competence for transformation"/>
    <property type="evidence" value="ECO:0007669"/>
    <property type="project" value="InterPro"/>
</dbReference>
<feature type="transmembrane region" description="Helical" evidence="6">
    <location>
        <begin position="356"/>
        <end position="372"/>
    </location>
</feature>
<feature type="domain" description="Metallo-beta-lactamase" evidence="7">
    <location>
        <begin position="598"/>
        <end position="789"/>
    </location>
</feature>
<dbReference type="EMBL" id="LKAQ01000001">
    <property type="protein sequence ID" value="OIQ52007.1"/>
    <property type="molecule type" value="Genomic_DNA"/>
</dbReference>
<dbReference type="InterPro" id="IPR052159">
    <property type="entry name" value="Competence_DNA_uptake"/>
</dbReference>
<dbReference type="AlphaFoldDB" id="A0A1J5NFK8"/>
<evidence type="ECO:0000256" key="3">
    <source>
        <dbReference type="ARBA" id="ARBA00022692"/>
    </source>
</evidence>
<dbReference type="Pfam" id="PF03772">
    <property type="entry name" value="Competence"/>
    <property type="match status" value="1"/>
</dbReference>
<gene>
    <name evidence="8" type="ORF">BerOc1_00476</name>
</gene>
<evidence type="ECO:0000313" key="8">
    <source>
        <dbReference type="EMBL" id="OIQ52007.1"/>
    </source>
</evidence>
<feature type="transmembrane region" description="Helical" evidence="6">
    <location>
        <begin position="500"/>
        <end position="518"/>
    </location>
</feature>
<dbReference type="InterPro" id="IPR036866">
    <property type="entry name" value="RibonucZ/Hydroxyglut_hydro"/>
</dbReference>
<keyword evidence="5 6" id="KW-0472">Membrane</keyword>
<comment type="subcellular location">
    <subcellularLocation>
        <location evidence="1">Cell membrane</location>
        <topology evidence="1">Multi-pass membrane protein</topology>
    </subcellularLocation>
</comment>
<dbReference type="Gene3D" id="3.60.15.10">
    <property type="entry name" value="Ribonuclease Z/Hydroxyacylglutathione hydrolase-like"/>
    <property type="match status" value="1"/>
</dbReference>
<dbReference type="NCBIfam" id="TIGR00360">
    <property type="entry name" value="ComEC_N-term"/>
    <property type="match status" value="1"/>
</dbReference>
<dbReference type="InterPro" id="IPR035681">
    <property type="entry name" value="ComA-like_MBL"/>
</dbReference>
<evidence type="ECO:0000256" key="5">
    <source>
        <dbReference type="ARBA" id="ARBA00023136"/>
    </source>
</evidence>
<feature type="transmembrane region" description="Helical" evidence="6">
    <location>
        <begin position="562"/>
        <end position="582"/>
    </location>
</feature>
<dbReference type="InterPro" id="IPR025405">
    <property type="entry name" value="DUF4131"/>
</dbReference>
<dbReference type="SMART" id="SM00849">
    <property type="entry name" value="Lactamase_B"/>
    <property type="match status" value="1"/>
</dbReference>
<evidence type="ECO:0000256" key="2">
    <source>
        <dbReference type="ARBA" id="ARBA00022475"/>
    </source>
</evidence>
<dbReference type="InterPro" id="IPR004797">
    <property type="entry name" value="Competence_ComEC/Rec2"/>
</dbReference>
<name>A0A1J5NFK8_9BACT</name>
<dbReference type="CDD" id="cd07731">
    <property type="entry name" value="ComA-like_MBL-fold"/>
    <property type="match status" value="1"/>
</dbReference>
<dbReference type="PANTHER" id="PTHR30619">
    <property type="entry name" value="DNA INTERNALIZATION/COMPETENCE PROTEIN COMEC/REC2"/>
    <property type="match status" value="1"/>
</dbReference>
<reference evidence="8 9" key="1">
    <citation type="submission" date="2015-09" db="EMBL/GenBank/DDBJ databases">
        <title>Genome of Desulfovibrio dechloracetivorans BerOc1, a mercury methylating strain isolated from highly hydrocarbons and metals contaminated coastal sediments.</title>
        <authorList>
            <person name="Goni Urriza M."/>
            <person name="Gassie C."/>
            <person name="Bouchez O."/>
            <person name="Klopp C."/>
            <person name="Ranchou-Peyruse A."/>
            <person name="Remy G."/>
        </authorList>
    </citation>
    <scope>NUCLEOTIDE SEQUENCE [LARGE SCALE GENOMIC DNA]</scope>
    <source>
        <strain evidence="8 9">BerOc1</strain>
    </source>
</reference>
<evidence type="ECO:0000256" key="6">
    <source>
        <dbReference type="SAM" id="Phobius"/>
    </source>
</evidence>
<dbReference type="PANTHER" id="PTHR30619:SF1">
    <property type="entry name" value="RECOMBINATION PROTEIN 2"/>
    <property type="match status" value="1"/>
</dbReference>
<evidence type="ECO:0000256" key="4">
    <source>
        <dbReference type="ARBA" id="ARBA00022989"/>
    </source>
</evidence>
<evidence type="ECO:0000256" key="1">
    <source>
        <dbReference type="ARBA" id="ARBA00004651"/>
    </source>
</evidence>
<feature type="transmembrane region" description="Helical" evidence="6">
    <location>
        <begin position="12"/>
        <end position="33"/>
    </location>
</feature>
<dbReference type="SUPFAM" id="SSF56281">
    <property type="entry name" value="Metallo-hydrolase/oxidoreductase"/>
    <property type="match status" value="1"/>
</dbReference>
<keyword evidence="2" id="KW-1003">Cell membrane</keyword>
<organism evidence="8 9">
    <name type="scientific">Pseudodesulfovibrio hydrargyri</name>
    <dbReference type="NCBI Taxonomy" id="2125990"/>
    <lineage>
        <taxon>Bacteria</taxon>
        <taxon>Pseudomonadati</taxon>
        <taxon>Thermodesulfobacteriota</taxon>
        <taxon>Desulfovibrionia</taxon>
        <taxon>Desulfovibrionales</taxon>
        <taxon>Desulfovibrionaceae</taxon>
    </lineage>
</organism>
<comment type="caution">
    <text evidence="8">The sequence shown here is derived from an EMBL/GenBank/DDBJ whole genome shotgun (WGS) entry which is preliminary data.</text>
</comment>
<dbReference type="NCBIfam" id="TIGR00361">
    <property type="entry name" value="ComEC_Rec2"/>
    <property type="match status" value="1"/>
</dbReference>
<feature type="transmembrane region" description="Helical" evidence="6">
    <location>
        <begin position="405"/>
        <end position="424"/>
    </location>
</feature>
<dbReference type="InterPro" id="IPR004477">
    <property type="entry name" value="ComEC_N"/>
</dbReference>
<evidence type="ECO:0000313" key="9">
    <source>
        <dbReference type="Proteomes" id="UP000181901"/>
    </source>
</evidence>
<sequence length="871" mass="92781">MGGSGGKGKGKALYKGFPFPLPPAAGCILLLFLNLSVPGNGRGVKGACWTYDESLPGLLPWQTYVLAFTVGVFAIRFTVAGVAALLLLLVAEGVLRGRECRVPVLAVALCAVFGFAYATQRTPGLPDGMPGWMAARQAVVLEGTVDRAEPRPGRRLRVILDKVRADAGQGGEPLPGKMAWFIRNPDYVPLPGQRVRTVSRVVPVHGFGNPGLWDYRWYWRRQGVFWRAWPASREKPVWSARPESSLAGMRGRLRELVADHLPQTQGGAMVLALTTGDRSRLDMATMDATRGAGLAHTLALSGLHVGFVAAMGWGLAYLAGLLWPGLLLRVPRPKLAVLLAAPLVLAYAWLGQPSASLVRASVMFGFWGVLLLQGRGRVLMDGLFFALAAIVFVSPLSLFDLGLQMSLAAVAGIGLLYPFFRFLFATRRRGVGRVFSWAAGTLAVSVCATLAIMPLVSWYFGTFSPNLLLNLVWLPVLGLAIMPLGLLGALLTGFGWTARAAGLLLGLAARLADGLLWLLDAARSSGLTPVFAVLRPLWPEMLGFALLLVTAAVCLRSTRRVPALLAGLGFVLLVAPHVFVMAEDSRDRVGLTMLDVGLGQSLVVSLPGGRRWLVDAGGGSATYDLGEAVVGPSLALGRPPRLDGIFLSHPDVDHSHGLPYLIERFEVRALYTNGMLPRGLTGERLDRALPGSGVKVSALAAGDAVDLSSGARMAVLHPDAEFAGARANERSLVLRLEREGRALALLPGDVETSGIRAMLDRGADMAAEVLVLPHHGSRRSFDSDFYAGVRPKAVLCSNGFMNRYGFPDPGVVEAASAAGAGVYSTARNGRVVCSWDGGGGPLEVRPMRDPCQECPSDIEVRVEGESGPETE</sequence>
<evidence type="ECO:0000259" key="7">
    <source>
        <dbReference type="SMART" id="SM00849"/>
    </source>
</evidence>
<protein>
    <submittedName>
        <fullName evidence="8">ComEC family competence protein</fullName>
    </submittedName>
</protein>
<feature type="transmembrane region" description="Helical" evidence="6">
    <location>
        <begin position="64"/>
        <end position="90"/>
    </location>
</feature>
<keyword evidence="4 6" id="KW-1133">Transmembrane helix</keyword>